<feature type="region of interest" description="Disordered" evidence="1">
    <location>
        <begin position="93"/>
        <end position="120"/>
    </location>
</feature>
<name>A0AAJ0CHS3_9HYPO</name>
<evidence type="ECO:0000256" key="1">
    <source>
        <dbReference type="SAM" id="MobiDB-lite"/>
    </source>
</evidence>
<evidence type="ECO:0000313" key="3">
    <source>
        <dbReference type="Proteomes" id="UP001251528"/>
    </source>
</evidence>
<protein>
    <submittedName>
        <fullName evidence="2">Uncharacterized protein</fullName>
    </submittedName>
</protein>
<accession>A0AAJ0CHS3</accession>
<feature type="compositionally biased region" description="Basic and acidic residues" evidence="1">
    <location>
        <begin position="93"/>
        <end position="107"/>
    </location>
</feature>
<organism evidence="2 3">
    <name type="scientific">Conoideocrella luteorostrata</name>
    <dbReference type="NCBI Taxonomy" id="1105319"/>
    <lineage>
        <taxon>Eukaryota</taxon>
        <taxon>Fungi</taxon>
        <taxon>Dikarya</taxon>
        <taxon>Ascomycota</taxon>
        <taxon>Pezizomycotina</taxon>
        <taxon>Sordariomycetes</taxon>
        <taxon>Hypocreomycetidae</taxon>
        <taxon>Hypocreales</taxon>
        <taxon>Clavicipitaceae</taxon>
        <taxon>Conoideocrella</taxon>
    </lineage>
</organism>
<dbReference type="Proteomes" id="UP001251528">
    <property type="component" value="Unassembled WGS sequence"/>
</dbReference>
<comment type="caution">
    <text evidence="2">The sequence shown here is derived from an EMBL/GenBank/DDBJ whole genome shotgun (WGS) entry which is preliminary data.</text>
</comment>
<gene>
    <name evidence="2" type="ORF">QQS21_010219</name>
</gene>
<proteinExistence type="predicted"/>
<feature type="compositionally biased region" description="Polar residues" evidence="1">
    <location>
        <begin position="110"/>
        <end position="120"/>
    </location>
</feature>
<dbReference type="AlphaFoldDB" id="A0AAJ0CHS3"/>
<reference evidence="2" key="1">
    <citation type="submission" date="2023-06" db="EMBL/GenBank/DDBJ databases">
        <title>Conoideocrella luteorostrata (Hypocreales: Clavicipitaceae), a potential biocontrol fungus for elongate hemlock scale in United States Christmas tree production areas.</title>
        <authorList>
            <person name="Barrett H."/>
            <person name="Lovett B."/>
            <person name="Macias A.M."/>
            <person name="Stajich J.E."/>
            <person name="Kasson M.T."/>
        </authorList>
    </citation>
    <scope>NUCLEOTIDE SEQUENCE</scope>
    <source>
        <strain evidence="2">ARSEF 14590</strain>
    </source>
</reference>
<evidence type="ECO:0000313" key="2">
    <source>
        <dbReference type="EMBL" id="KAK2592083.1"/>
    </source>
</evidence>
<keyword evidence="3" id="KW-1185">Reference proteome</keyword>
<dbReference type="EMBL" id="JASWJB010000289">
    <property type="protein sequence ID" value="KAK2592083.1"/>
    <property type="molecule type" value="Genomic_DNA"/>
</dbReference>
<sequence length="120" mass="13461">MQPIDRLYALLGLAEDAAGYQPIYSAEQTAVVASTRFAATFVNNGHLPLILATAGTTSQKFSPNCLPSWVPDWTRVRYTQDMTPGFTRFSILRNEEIQKQDDDRQKTQTENTATDPSIYD</sequence>